<dbReference type="STRING" id="1797247.A2419_01330"/>
<dbReference type="EMBL" id="MEXB01000012">
    <property type="protein sequence ID" value="OGC88099.1"/>
    <property type="molecule type" value="Genomic_DNA"/>
</dbReference>
<organism evidence="2 3">
    <name type="scientific">Candidatus Adlerbacteria bacterium RIFOXYC1_FULL_48_26</name>
    <dbReference type="NCBI Taxonomy" id="1797247"/>
    <lineage>
        <taxon>Bacteria</taxon>
        <taxon>Candidatus Adleribacteriota</taxon>
    </lineage>
</organism>
<dbReference type="InterPro" id="IPR015797">
    <property type="entry name" value="NUDIX_hydrolase-like_dom_sf"/>
</dbReference>
<dbReference type="SUPFAM" id="SSF55811">
    <property type="entry name" value="Nudix"/>
    <property type="match status" value="1"/>
</dbReference>
<dbReference type="Gene3D" id="3.90.79.10">
    <property type="entry name" value="Nucleoside Triphosphate Pyrophosphohydrolase"/>
    <property type="match status" value="1"/>
</dbReference>
<reference evidence="2 3" key="1">
    <citation type="journal article" date="2016" name="Nat. Commun.">
        <title>Thousands of microbial genomes shed light on interconnected biogeochemical processes in an aquifer system.</title>
        <authorList>
            <person name="Anantharaman K."/>
            <person name="Brown C.T."/>
            <person name="Hug L.A."/>
            <person name="Sharon I."/>
            <person name="Castelle C.J."/>
            <person name="Probst A.J."/>
            <person name="Thomas B.C."/>
            <person name="Singh A."/>
            <person name="Wilkins M.J."/>
            <person name="Karaoz U."/>
            <person name="Brodie E.L."/>
            <person name="Williams K.H."/>
            <person name="Hubbard S.S."/>
            <person name="Banfield J.F."/>
        </authorList>
    </citation>
    <scope>NUCLEOTIDE SEQUENCE [LARGE SCALE GENOMIC DNA]</scope>
</reference>
<accession>A0A1F4Y2C6</accession>
<protein>
    <recommendedName>
        <fullName evidence="1">Nudix hydrolase domain-containing protein</fullName>
    </recommendedName>
</protein>
<evidence type="ECO:0000313" key="3">
    <source>
        <dbReference type="Proteomes" id="UP000176568"/>
    </source>
</evidence>
<dbReference type="Proteomes" id="UP000176568">
    <property type="component" value="Unassembled WGS sequence"/>
</dbReference>
<name>A0A1F4Y2C6_9BACT</name>
<comment type="caution">
    <text evidence="2">The sequence shown here is derived from an EMBL/GenBank/DDBJ whole genome shotgun (WGS) entry which is preliminary data.</text>
</comment>
<evidence type="ECO:0000259" key="1">
    <source>
        <dbReference type="Pfam" id="PF00293"/>
    </source>
</evidence>
<dbReference type="AlphaFoldDB" id="A0A1F4Y2C6"/>
<dbReference type="Pfam" id="PF00293">
    <property type="entry name" value="NUDIX"/>
    <property type="match status" value="1"/>
</dbReference>
<evidence type="ECO:0000313" key="2">
    <source>
        <dbReference type="EMBL" id="OGC88099.1"/>
    </source>
</evidence>
<sequence length="163" mass="18936">MHTHKEGSFALMVAIYSRDPDTFLLIKNHKAATNRWKFIGETSEPGETWRHTLVRALWEEGGFRIRVVCDEIGNIVELGDPEISIAEVRPVRIVQGRSLHEQYFCKVRLPYARLKDLSGKIFPGIDMYEEFETKMVSFEEVDSMPDFFRAHRTLVQQFLGYPA</sequence>
<dbReference type="InterPro" id="IPR000086">
    <property type="entry name" value="NUDIX_hydrolase_dom"/>
</dbReference>
<gene>
    <name evidence="2" type="ORF">A2419_01330</name>
</gene>
<dbReference type="CDD" id="cd02883">
    <property type="entry name" value="NUDIX_Hydrolase"/>
    <property type="match status" value="1"/>
</dbReference>
<feature type="domain" description="Nudix hydrolase" evidence="1">
    <location>
        <begin position="13"/>
        <end position="155"/>
    </location>
</feature>
<proteinExistence type="predicted"/>